<evidence type="ECO:0000256" key="5">
    <source>
        <dbReference type="ARBA" id="ARBA00022448"/>
    </source>
</evidence>
<dbReference type="STRING" id="1798182.GA0061081_101303"/>
<evidence type="ECO:0000256" key="4">
    <source>
        <dbReference type="ARBA" id="ARBA00014035"/>
    </source>
</evidence>
<keyword evidence="11" id="KW-0449">Lipoprotein</keyword>
<comment type="function">
    <text evidence="10">Participates in the translocation of lipoproteins from the inner membrane to the outer membrane. Only forms a complex with a lipoprotein if the residue after the N-terminal Cys is not an aspartate (The Asp acts as a targeting signal to indicate that the lipoprotein should stay in the inner membrane).</text>
</comment>
<evidence type="ECO:0000313" key="11">
    <source>
        <dbReference type="EMBL" id="SCB79030.1"/>
    </source>
</evidence>
<evidence type="ECO:0000256" key="2">
    <source>
        <dbReference type="ARBA" id="ARBA00007615"/>
    </source>
</evidence>
<dbReference type="GO" id="GO:0030288">
    <property type="term" value="C:outer membrane-bounded periplasmic space"/>
    <property type="evidence" value="ECO:0007669"/>
    <property type="project" value="TreeGrafter"/>
</dbReference>
<dbReference type="HAMAP" id="MF_00240">
    <property type="entry name" value="LolA"/>
    <property type="match status" value="1"/>
</dbReference>
<evidence type="ECO:0000256" key="9">
    <source>
        <dbReference type="ARBA" id="ARBA00023186"/>
    </source>
</evidence>
<dbReference type="AlphaFoldDB" id="A0A1C3Z9P9"/>
<dbReference type="OrthoDB" id="9787361at2"/>
<sequence length="197" mass="22524" precursor="true">MKKCLLLIGLLASLSVWAGDKEVLQQRLDKIEGFYASFSQNVKTEDNQPVQDGKGDLWVNRPYYFNWTMNEPDETSIISDGKNMWVYTPAVEQVSVMDLKKAVDNRLMLLITDSHNPIWDVYQVTRKQDSFTLKPTDGSNQDFIISVLPTGMISNFTIIEEDGQRSFYDLSRQKLGKVSLDKFKFTPPAGVTIDDQR</sequence>
<name>A0A1C3Z9P9_9GAMM</name>
<dbReference type="SUPFAM" id="SSF89392">
    <property type="entry name" value="Prokaryotic lipoproteins and lipoprotein localization factors"/>
    <property type="match status" value="1"/>
</dbReference>
<evidence type="ECO:0000256" key="8">
    <source>
        <dbReference type="ARBA" id="ARBA00022927"/>
    </source>
</evidence>
<keyword evidence="6 10" id="KW-0732">Signal</keyword>
<dbReference type="Gene3D" id="2.50.20.10">
    <property type="entry name" value="Lipoprotein localisation LolA/LolB/LppX"/>
    <property type="match status" value="1"/>
</dbReference>
<proteinExistence type="inferred from homology"/>
<dbReference type="RefSeq" id="WP_091346431.1">
    <property type="nucleotide sequence ID" value="NZ_FMAQ01000001.1"/>
</dbReference>
<keyword evidence="12" id="KW-1185">Reference proteome</keyword>
<dbReference type="PANTHER" id="PTHR35869">
    <property type="entry name" value="OUTER-MEMBRANE LIPOPROTEIN CARRIER PROTEIN"/>
    <property type="match status" value="1"/>
</dbReference>
<feature type="signal peptide" evidence="10">
    <location>
        <begin position="1"/>
        <end position="18"/>
    </location>
</feature>
<protein>
    <recommendedName>
        <fullName evidence="4 10">Outer-membrane lipoprotein carrier protein</fullName>
    </recommendedName>
</protein>
<dbReference type="EMBL" id="FMAQ01000001">
    <property type="protein sequence ID" value="SCB79030.1"/>
    <property type="molecule type" value="Genomic_DNA"/>
</dbReference>
<dbReference type="InterPro" id="IPR029046">
    <property type="entry name" value="LolA/LolB/LppX"/>
</dbReference>
<dbReference type="InterPro" id="IPR004564">
    <property type="entry name" value="OM_lipoprot_carrier_LolA-like"/>
</dbReference>
<feature type="chain" id="PRO_5009005553" description="Outer-membrane lipoprotein carrier protein" evidence="10">
    <location>
        <begin position="19"/>
        <end position="197"/>
    </location>
</feature>
<comment type="similarity">
    <text evidence="2 10">Belongs to the LolA family.</text>
</comment>
<evidence type="ECO:0000256" key="3">
    <source>
        <dbReference type="ARBA" id="ARBA00011245"/>
    </source>
</evidence>
<organism evidence="11 12">
    <name type="scientific">Gilliamella bombicola</name>
    <dbReference type="NCBI Taxonomy" id="1798182"/>
    <lineage>
        <taxon>Bacteria</taxon>
        <taxon>Pseudomonadati</taxon>
        <taxon>Pseudomonadota</taxon>
        <taxon>Gammaproteobacteria</taxon>
        <taxon>Orbales</taxon>
        <taxon>Orbaceae</taxon>
        <taxon>Gilliamella</taxon>
    </lineage>
</organism>
<dbReference type="GO" id="GO:0044874">
    <property type="term" value="P:lipoprotein localization to outer membrane"/>
    <property type="evidence" value="ECO:0007669"/>
    <property type="project" value="UniProtKB-UniRule"/>
</dbReference>
<keyword evidence="7 10" id="KW-0574">Periplasm</keyword>
<reference evidence="12" key="1">
    <citation type="submission" date="2016-08" db="EMBL/GenBank/DDBJ databases">
        <authorList>
            <person name="Varghese N."/>
            <person name="Submissions Spin"/>
        </authorList>
    </citation>
    <scope>NUCLEOTIDE SEQUENCE [LARGE SCALE GENOMIC DNA]</scope>
    <source>
        <strain evidence="12">R-53248</strain>
    </source>
</reference>
<dbReference type="PANTHER" id="PTHR35869:SF1">
    <property type="entry name" value="OUTER-MEMBRANE LIPOPROTEIN CARRIER PROTEIN"/>
    <property type="match status" value="1"/>
</dbReference>
<dbReference type="Pfam" id="PF03548">
    <property type="entry name" value="LolA"/>
    <property type="match status" value="1"/>
</dbReference>
<evidence type="ECO:0000256" key="10">
    <source>
        <dbReference type="HAMAP-Rule" id="MF_00240"/>
    </source>
</evidence>
<keyword evidence="8 10" id="KW-0653">Protein transport</keyword>
<dbReference type="NCBIfam" id="TIGR00547">
    <property type="entry name" value="lolA"/>
    <property type="match status" value="1"/>
</dbReference>
<dbReference type="Proteomes" id="UP000199670">
    <property type="component" value="Unassembled WGS sequence"/>
</dbReference>
<comment type="subcellular location">
    <subcellularLocation>
        <location evidence="1 10">Periplasm</location>
    </subcellularLocation>
</comment>
<gene>
    <name evidence="10" type="primary">lolA</name>
    <name evidence="11" type="ORF">GA0061081_101303</name>
</gene>
<accession>A0A1C3Z9P9</accession>
<dbReference type="GO" id="GO:0042953">
    <property type="term" value="P:lipoprotein transport"/>
    <property type="evidence" value="ECO:0007669"/>
    <property type="project" value="InterPro"/>
</dbReference>
<evidence type="ECO:0000256" key="1">
    <source>
        <dbReference type="ARBA" id="ARBA00004418"/>
    </source>
</evidence>
<evidence type="ECO:0000256" key="7">
    <source>
        <dbReference type="ARBA" id="ARBA00022764"/>
    </source>
</evidence>
<evidence type="ECO:0000313" key="12">
    <source>
        <dbReference type="Proteomes" id="UP000199670"/>
    </source>
</evidence>
<dbReference type="CDD" id="cd16325">
    <property type="entry name" value="LolA"/>
    <property type="match status" value="1"/>
</dbReference>
<evidence type="ECO:0000256" key="6">
    <source>
        <dbReference type="ARBA" id="ARBA00022729"/>
    </source>
</evidence>
<keyword evidence="9 10" id="KW-0143">Chaperone</keyword>
<keyword evidence="5 10" id="KW-0813">Transport</keyword>
<dbReference type="InterPro" id="IPR018323">
    <property type="entry name" value="OM_lipoprot_carrier_LolA_Pbac"/>
</dbReference>
<comment type="subunit">
    <text evidence="3 10">Monomer.</text>
</comment>